<feature type="non-terminal residue" evidence="3">
    <location>
        <position position="1"/>
    </location>
</feature>
<organism evidence="3 4">
    <name type="scientific">Rotaria magnacalcarata</name>
    <dbReference type="NCBI Taxonomy" id="392030"/>
    <lineage>
        <taxon>Eukaryota</taxon>
        <taxon>Metazoa</taxon>
        <taxon>Spiralia</taxon>
        <taxon>Gnathifera</taxon>
        <taxon>Rotifera</taxon>
        <taxon>Eurotatoria</taxon>
        <taxon>Bdelloidea</taxon>
        <taxon>Philodinida</taxon>
        <taxon>Philodinidae</taxon>
        <taxon>Rotaria</taxon>
    </lineage>
</organism>
<evidence type="ECO:0000313" key="2">
    <source>
        <dbReference type="EMBL" id="CAF4937498.1"/>
    </source>
</evidence>
<feature type="compositionally biased region" description="Polar residues" evidence="1">
    <location>
        <begin position="21"/>
        <end position="31"/>
    </location>
</feature>
<proteinExistence type="predicted"/>
<feature type="region of interest" description="Disordered" evidence="1">
    <location>
        <begin position="1"/>
        <end position="31"/>
    </location>
</feature>
<gene>
    <name evidence="2" type="ORF">SMN809_LOCUS53483</name>
    <name evidence="3" type="ORF">SMN809_LOCUS54275</name>
</gene>
<dbReference type="EMBL" id="CAJOBI010184134">
    <property type="protein sequence ID" value="CAF4937498.1"/>
    <property type="molecule type" value="Genomic_DNA"/>
</dbReference>
<protein>
    <submittedName>
        <fullName evidence="3">Uncharacterized protein</fullName>
    </submittedName>
</protein>
<evidence type="ECO:0000313" key="4">
    <source>
        <dbReference type="Proteomes" id="UP000676336"/>
    </source>
</evidence>
<evidence type="ECO:0000313" key="3">
    <source>
        <dbReference type="EMBL" id="CAF4954332.1"/>
    </source>
</evidence>
<dbReference type="EMBL" id="CAJOBI010188867">
    <property type="protein sequence ID" value="CAF4954332.1"/>
    <property type="molecule type" value="Genomic_DNA"/>
</dbReference>
<dbReference type="AlphaFoldDB" id="A0A8S3CW50"/>
<name>A0A8S3CW50_9BILA</name>
<accession>A0A8S3CW50</accession>
<sequence>LDQEDREKQEAEDLDDPIESENPTEVSRNYI</sequence>
<reference evidence="3" key="1">
    <citation type="submission" date="2021-02" db="EMBL/GenBank/DDBJ databases">
        <authorList>
            <person name="Nowell W R."/>
        </authorList>
    </citation>
    <scope>NUCLEOTIDE SEQUENCE</scope>
</reference>
<comment type="caution">
    <text evidence="3">The sequence shown here is derived from an EMBL/GenBank/DDBJ whole genome shotgun (WGS) entry which is preliminary data.</text>
</comment>
<evidence type="ECO:0000256" key="1">
    <source>
        <dbReference type="SAM" id="MobiDB-lite"/>
    </source>
</evidence>
<dbReference type="Proteomes" id="UP000676336">
    <property type="component" value="Unassembled WGS sequence"/>
</dbReference>
<feature type="compositionally biased region" description="Basic and acidic residues" evidence="1">
    <location>
        <begin position="1"/>
        <end position="11"/>
    </location>
</feature>